<evidence type="ECO:0000313" key="2">
    <source>
        <dbReference type="Proteomes" id="UP000318733"/>
    </source>
</evidence>
<gene>
    <name evidence="1" type="ORF">FO440_07470</name>
</gene>
<dbReference type="Proteomes" id="UP000318733">
    <property type="component" value="Unassembled WGS sequence"/>
</dbReference>
<accession>A0A556MVW2</accession>
<proteinExistence type="predicted"/>
<reference evidence="1 2" key="1">
    <citation type="submission" date="2019-07" db="EMBL/GenBank/DDBJ databases">
        <authorList>
            <person name="Huq M.A."/>
        </authorList>
    </citation>
    <scope>NUCLEOTIDE SEQUENCE [LARGE SCALE GENOMIC DNA]</scope>
    <source>
        <strain evidence="1 2">MAH-19</strain>
    </source>
</reference>
<comment type="caution">
    <text evidence="1">The sequence shown here is derived from an EMBL/GenBank/DDBJ whole genome shotgun (WGS) entry which is preliminary data.</text>
</comment>
<name>A0A556MVW2_9SPHI</name>
<protein>
    <submittedName>
        <fullName evidence="1">Uncharacterized protein</fullName>
    </submittedName>
</protein>
<sequence length="125" mass="14006">MEKKLDLSVKQTSGFKEVELSAKETEYLNQIYEVMLINSTDFVVKLVSVNGGPFIPTMNIGRTCQSEDYQNCASGGHYQPLCTVNCGTDVKIAVRWQNAGKWCEAHWDSFFANCSYRGGIIQLIP</sequence>
<organism evidence="1 2">
    <name type="scientific">Mucilaginibacter corticis</name>
    <dbReference type="NCBI Taxonomy" id="2597670"/>
    <lineage>
        <taxon>Bacteria</taxon>
        <taxon>Pseudomonadati</taxon>
        <taxon>Bacteroidota</taxon>
        <taxon>Sphingobacteriia</taxon>
        <taxon>Sphingobacteriales</taxon>
        <taxon>Sphingobacteriaceae</taxon>
        <taxon>Mucilaginibacter</taxon>
    </lineage>
</organism>
<dbReference type="RefSeq" id="WP_144247568.1">
    <property type="nucleotide sequence ID" value="NZ_VLPK01000001.1"/>
</dbReference>
<dbReference type="EMBL" id="VLPK01000001">
    <property type="protein sequence ID" value="TSJ44005.1"/>
    <property type="molecule type" value="Genomic_DNA"/>
</dbReference>
<evidence type="ECO:0000313" key="1">
    <source>
        <dbReference type="EMBL" id="TSJ44005.1"/>
    </source>
</evidence>
<keyword evidence="2" id="KW-1185">Reference proteome</keyword>
<dbReference type="AlphaFoldDB" id="A0A556MVW2"/>